<dbReference type="EMBL" id="AJIL01000055">
    <property type="protein sequence ID" value="KNE98572.1"/>
    <property type="molecule type" value="Genomic_DNA"/>
</dbReference>
<evidence type="ECO:0000313" key="1">
    <source>
        <dbReference type="EMBL" id="KNE98572.1"/>
    </source>
</evidence>
<sequence>MALVQAIDSLQVLYQLNMMVPKPDSLRTLTTSVDMVKLARTVLGNSIDKLYVFADLGIVLGEGEKFDKRNVVPAASVGTKFLPLSPVLHEVPISNCITTRLCQAPTAASASILTLEPAYSPSVLSTPCLLQLVSFDVAV</sequence>
<accession>A0A0L0VH08</accession>
<dbReference type="Proteomes" id="UP000054564">
    <property type="component" value="Unassembled WGS sequence"/>
</dbReference>
<evidence type="ECO:0000313" key="2">
    <source>
        <dbReference type="Proteomes" id="UP000054564"/>
    </source>
</evidence>
<name>A0A0L0VH08_9BASI</name>
<protein>
    <submittedName>
        <fullName evidence="1">Uncharacterized protein</fullName>
    </submittedName>
</protein>
<keyword evidence="2" id="KW-1185">Reference proteome</keyword>
<reference evidence="2" key="1">
    <citation type="submission" date="2014-03" db="EMBL/GenBank/DDBJ databases">
        <title>The Genome Sequence of Puccinia striiformis f. sp. tritici PST-78.</title>
        <authorList>
            <consortium name="The Broad Institute Genome Sequencing Platform"/>
            <person name="Cuomo C."/>
            <person name="Hulbert S."/>
            <person name="Chen X."/>
            <person name="Walker B."/>
            <person name="Young S.K."/>
            <person name="Zeng Q."/>
            <person name="Gargeya S."/>
            <person name="Fitzgerald M."/>
            <person name="Haas B."/>
            <person name="Abouelleil A."/>
            <person name="Alvarado L."/>
            <person name="Arachchi H.M."/>
            <person name="Berlin A.M."/>
            <person name="Chapman S.B."/>
            <person name="Goldberg J."/>
            <person name="Griggs A."/>
            <person name="Gujja S."/>
            <person name="Hansen M."/>
            <person name="Howarth C."/>
            <person name="Imamovic A."/>
            <person name="Larimer J."/>
            <person name="McCowan C."/>
            <person name="Montmayeur A."/>
            <person name="Murphy C."/>
            <person name="Neiman D."/>
            <person name="Pearson M."/>
            <person name="Priest M."/>
            <person name="Roberts A."/>
            <person name="Saif S."/>
            <person name="Shea T."/>
            <person name="Sisk P."/>
            <person name="Sykes S."/>
            <person name="Wortman J."/>
            <person name="Nusbaum C."/>
            <person name="Birren B."/>
        </authorList>
    </citation>
    <scope>NUCLEOTIDE SEQUENCE [LARGE SCALE GENOMIC DNA]</scope>
    <source>
        <strain evidence="2">race PST-78</strain>
    </source>
</reference>
<comment type="caution">
    <text evidence="1">The sequence shown here is derived from an EMBL/GenBank/DDBJ whole genome shotgun (WGS) entry which is preliminary data.</text>
</comment>
<gene>
    <name evidence="1" type="ORF">PSTG_08125</name>
</gene>
<dbReference type="AlphaFoldDB" id="A0A0L0VH08"/>
<organism evidence="1 2">
    <name type="scientific">Puccinia striiformis f. sp. tritici PST-78</name>
    <dbReference type="NCBI Taxonomy" id="1165861"/>
    <lineage>
        <taxon>Eukaryota</taxon>
        <taxon>Fungi</taxon>
        <taxon>Dikarya</taxon>
        <taxon>Basidiomycota</taxon>
        <taxon>Pucciniomycotina</taxon>
        <taxon>Pucciniomycetes</taxon>
        <taxon>Pucciniales</taxon>
        <taxon>Pucciniaceae</taxon>
        <taxon>Puccinia</taxon>
    </lineage>
</organism>
<proteinExistence type="predicted"/>